<reference evidence="2" key="1">
    <citation type="submission" date="2021-06" db="EMBL/GenBank/DDBJ databases">
        <title>Comparative genomics, transcriptomics and evolutionary studies reveal genomic signatures of adaptation to plant cell wall in hemibiotrophic fungi.</title>
        <authorList>
            <consortium name="DOE Joint Genome Institute"/>
            <person name="Baroncelli R."/>
            <person name="Diaz J.F."/>
            <person name="Benocci T."/>
            <person name="Peng M."/>
            <person name="Battaglia E."/>
            <person name="Haridas S."/>
            <person name="Andreopoulos W."/>
            <person name="Labutti K."/>
            <person name="Pangilinan J."/>
            <person name="Floch G.L."/>
            <person name="Makela M.R."/>
            <person name="Henrissat B."/>
            <person name="Grigoriev I.V."/>
            <person name="Crouch J.A."/>
            <person name="De Vries R.P."/>
            <person name="Sukno S.A."/>
            <person name="Thon M.R."/>
        </authorList>
    </citation>
    <scope>NUCLEOTIDE SEQUENCE</scope>
    <source>
        <strain evidence="2">CBS 193.32</strain>
    </source>
</reference>
<dbReference type="Proteomes" id="UP001224890">
    <property type="component" value="Unassembled WGS sequence"/>
</dbReference>
<organism evidence="2 3">
    <name type="scientific">Colletotrichum godetiae</name>
    <dbReference type="NCBI Taxonomy" id="1209918"/>
    <lineage>
        <taxon>Eukaryota</taxon>
        <taxon>Fungi</taxon>
        <taxon>Dikarya</taxon>
        <taxon>Ascomycota</taxon>
        <taxon>Pezizomycotina</taxon>
        <taxon>Sordariomycetes</taxon>
        <taxon>Hypocreomycetidae</taxon>
        <taxon>Glomerellales</taxon>
        <taxon>Glomerellaceae</taxon>
        <taxon>Colletotrichum</taxon>
        <taxon>Colletotrichum acutatum species complex</taxon>
    </lineage>
</organism>
<proteinExistence type="predicted"/>
<gene>
    <name evidence="2" type="ORF">BDP55DRAFT_655350</name>
</gene>
<accession>A0AAJ0F0U6</accession>
<dbReference type="GeneID" id="85458833"/>
<evidence type="ECO:0000256" key="1">
    <source>
        <dbReference type="SAM" id="MobiDB-lite"/>
    </source>
</evidence>
<comment type="caution">
    <text evidence="2">The sequence shown here is derived from an EMBL/GenBank/DDBJ whole genome shotgun (WGS) entry which is preliminary data.</text>
</comment>
<sequence>MIEMVRNLGWRMIAFLILFACSGPVLIFRTAVSFPRHALLENSLPWPAAHVTAKGGGLGTNFSWRDPDPNTEMLRVSPQVATAGSRPVSSPVPLLDFRPVVRPPITFTGETGFPHAPLPATVHSGDARRRPDAL</sequence>
<evidence type="ECO:0000313" key="2">
    <source>
        <dbReference type="EMBL" id="KAK1688827.1"/>
    </source>
</evidence>
<dbReference type="RefSeq" id="XP_060432522.1">
    <property type="nucleotide sequence ID" value="XM_060574307.1"/>
</dbReference>
<name>A0AAJ0F0U6_9PEZI</name>
<dbReference type="AlphaFoldDB" id="A0AAJ0F0U6"/>
<feature type="compositionally biased region" description="Basic and acidic residues" evidence="1">
    <location>
        <begin position="125"/>
        <end position="134"/>
    </location>
</feature>
<keyword evidence="3" id="KW-1185">Reference proteome</keyword>
<dbReference type="EMBL" id="JAHMHR010000010">
    <property type="protein sequence ID" value="KAK1688827.1"/>
    <property type="molecule type" value="Genomic_DNA"/>
</dbReference>
<protein>
    <submittedName>
        <fullName evidence="2">Uncharacterized protein</fullName>
    </submittedName>
</protein>
<evidence type="ECO:0000313" key="3">
    <source>
        <dbReference type="Proteomes" id="UP001224890"/>
    </source>
</evidence>
<feature type="region of interest" description="Disordered" evidence="1">
    <location>
        <begin position="112"/>
        <end position="134"/>
    </location>
</feature>